<keyword evidence="15" id="KW-1185">Reference proteome</keyword>
<dbReference type="SUPFAM" id="SSF51126">
    <property type="entry name" value="Pectin lyase-like"/>
    <property type="match status" value="1"/>
</dbReference>
<dbReference type="Proteomes" id="UP000822688">
    <property type="component" value="Chromosome 1"/>
</dbReference>
<dbReference type="Pfam" id="PF01095">
    <property type="entry name" value="Pectinesterase"/>
    <property type="match status" value="1"/>
</dbReference>
<comment type="catalytic activity">
    <reaction evidence="10 12">
        <text>[(1-&gt;4)-alpha-D-galacturonosyl methyl ester](n) + n H2O = [(1-&gt;4)-alpha-D-galacturonosyl](n) + n methanol + n H(+)</text>
        <dbReference type="Rhea" id="RHEA:22380"/>
        <dbReference type="Rhea" id="RHEA-COMP:14570"/>
        <dbReference type="Rhea" id="RHEA-COMP:14573"/>
        <dbReference type="ChEBI" id="CHEBI:15377"/>
        <dbReference type="ChEBI" id="CHEBI:15378"/>
        <dbReference type="ChEBI" id="CHEBI:17790"/>
        <dbReference type="ChEBI" id="CHEBI:140522"/>
        <dbReference type="ChEBI" id="CHEBI:140523"/>
        <dbReference type="EC" id="3.1.1.11"/>
    </reaction>
</comment>
<comment type="caution">
    <text evidence="14">The sequence shown here is derived from an EMBL/GenBank/DDBJ whole genome shotgun (WGS) entry which is preliminary data.</text>
</comment>
<evidence type="ECO:0000256" key="4">
    <source>
        <dbReference type="ARBA" id="ARBA00008891"/>
    </source>
</evidence>
<evidence type="ECO:0000259" key="13">
    <source>
        <dbReference type="Pfam" id="PF01095"/>
    </source>
</evidence>
<dbReference type="GO" id="GO:0030599">
    <property type="term" value="F:pectinesterase activity"/>
    <property type="evidence" value="ECO:0007669"/>
    <property type="project" value="UniProtKB-UniRule"/>
</dbReference>
<dbReference type="InterPro" id="IPR000070">
    <property type="entry name" value="Pectinesterase_cat"/>
</dbReference>
<dbReference type="FunFam" id="2.160.20.10:FF:000008">
    <property type="entry name" value="Pectinesterase"/>
    <property type="match status" value="1"/>
</dbReference>
<gene>
    <name evidence="14" type="ORF">KC19_1G256500</name>
</gene>
<name>A0A8T0J9A9_CERPU</name>
<dbReference type="InterPro" id="IPR012334">
    <property type="entry name" value="Pectin_lyas_fold"/>
</dbReference>
<proteinExistence type="inferred from homology"/>
<comment type="similarity">
    <text evidence="4">Belongs to the pectinesterase family.</text>
</comment>
<dbReference type="GO" id="GO:0005576">
    <property type="term" value="C:extracellular region"/>
    <property type="evidence" value="ECO:0007669"/>
    <property type="project" value="UniProtKB-SubCell"/>
</dbReference>
<feature type="signal peptide" evidence="12">
    <location>
        <begin position="1"/>
        <end position="25"/>
    </location>
</feature>
<evidence type="ECO:0000256" key="7">
    <source>
        <dbReference type="ARBA" id="ARBA00022729"/>
    </source>
</evidence>
<evidence type="ECO:0000256" key="12">
    <source>
        <dbReference type="RuleBase" id="RU000589"/>
    </source>
</evidence>
<dbReference type="EC" id="3.1.1.11" evidence="5 12"/>
<keyword evidence="8 12" id="KW-0378">Hydrolase</keyword>
<accession>A0A8T0J9A9</accession>
<evidence type="ECO:0000256" key="1">
    <source>
        <dbReference type="ARBA" id="ARBA00004196"/>
    </source>
</evidence>
<comment type="subcellular location">
    <subcellularLocation>
        <location evidence="1">Cell envelope</location>
    </subcellularLocation>
    <subcellularLocation>
        <location evidence="2">Secreted</location>
    </subcellularLocation>
</comment>
<evidence type="ECO:0000313" key="15">
    <source>
        <dbReference type="Proteomes" id="UP000822688"/>
    </source>
</evidence>
<evidence type="ECO:0000256" key="11">
    <source>
        <dbReference type="PROSITE-ProRule" id="PRU10040"/>
    </source>
</evidence>
<reference evidence="14" key="1">
    <citation type="submission" date="2020-06" db="EMBL/GenBank/DDBJ databases">
        <title>WGS assembly of Ceratodon purpureus strain R40.</title>
        <authorList>
            <person name="Carey S.B."/>
            <person name="Jenkins J."/>
            <person name="Shu S."/>
            <person name="Lovell J.T."/>
            <person name="Sreedasyam A."/>
            <person name="Maumus F."/>
            <person name="Tiley G.P."/>
            <person name="Fernandez-Pozo N."/>
            <person name="Barry K."/>
            <person name="Chen C."/>
            <person name="Wang M."/>
            <person name="Lipzen A."/>
            <person name="Daum C."/>
            <person name="Saski C.A."/>
            <person name="Payton A.C."/>
            <person name="Mcbreen J.C."/>
            <person name="Conrad R.E."/>
            <person name="Kollar L.M."/>
            <person name="Olsson S."/>
            <person name="Huttunen S."/>
            <person name="Landis J.B."/>
            <person name="Wickett N.J."/>
            <person name="Johnson M.G."/>
            <person name="Rensing S.A."/>
            <person name="Grimwood J."/>
            <person name="Schmutz J."/>
            <person name="Mcdaniel S.F."/>
        </authorList>
    </citation>
    <scope>NUCLEOTIDE SEQUENCE</scope>
    <source>
        <strain evidence="14">R40</strain>
    </source>
</reference>
<dbReference type="InterPro" id="IPR011050">
    <property type="entry name" value="Pectin_lyase_fold/virulence"/>
</dbReference>
<feature type="active site" evidence="11">
    <location>
        <position position="238"/>
    </location>
</feature>
<evidence type="ECO:0000256" key="10">
    <source>
        <dbReference type="ARBA" id="ARBA00047928"/>
    </source>
</evidence>
<dbReference type="PANTHER" id="PTHR31321">
    <property type="entry name" value="ACYL-COA THIOESTER HYDROLASE YBHC-RELATED"/>
    <property type="match status" value="1"/>
</dbReference>
<keyword evidence="9 12" id="KW-0063">Aspartyl esterase</keyword>
<evidence type="ECO:0000256" key="6">
    <source>
        <dbReference type="ARBA" id="ARBA00022525"/>
    </source>
</evidence>
<dbReference type="EMBL" id="CM026421">
    <property type="protein sequence ID" value="KAG0592490.1"/>
    <property type="molecule type" value="Genomic_DNA"/>
</dbReference>
<dbReference type="OrthoDB" id="2019149at2759"/>
<keyword evidence="6" id="KW-0964">Secreted</keyword>
<evidence type="ECO:0000256" key="9">
    <source>
        <dbReference type="ARBA" id="ARBA00023085"/>
    </source>
</evidence>
<dbReference type="PROSITE" id="PS00503">
    <property type="entry name" value="PECTINESTERASE_2"/>
    <property type="match status" value="1"/>
</dbReference>
<dbReference type="GO" id="GO:0045490">
    <property type="term" value="P:pectin catabolic process"/>
    <property type="evidence" value="ECO:0007669"/>
    <property type="project" value="UniProtKB-UniRule"/>
</dbReference>
<organism evidence="14 15">
    <name type="scientific">Ceratodon purpureus</name>
    <name type="common">Fire moss</name>
    <name type="synonym">Dicranum purpureum</name>
    <dbReference type="NCBI Taxonomy" id="3225"/>
    <lineage>
        <taxon>Eukaryota</taxon>
        <taxon>Viridiplantae</taxon>
        <taxon>Streptophyta</taxon>
        <taxon>Embryophyta</taxon>
        <taxon>Bryophyta</taxon>
        <taxon>Bryophytina</taxon>
        <taxon>Bryopsida</taxon>
        <taxon>Dicranidae</taxon>
        <taxon>Pseudoditrichales</taxon>
        <taxon>Ditrichaceae</taxon>
        <taxon>Ceratodon</taxon>
    </lineage>
</organism>
<feature type="domain" description="Pectinesterase catalytic" evidence="13">
    <location>
        <begin position="88"/>
        <end position="370"/>
    </location>
</feature>
<evidence type="ECO:0000256" key="2">
    <source>
        <dbReference type="ARBA" id="ARBA00004613"/>
    </source>
</evidence>
<dbReference type="Gene3D" id="2.160.20.10">
    <property type="entry name" value="Single-stranded right-handed beta-helix, Pectin lyase-like"/>
    <property type="match status" value="1"/>
</dbReference>
<evidence type="ECO:0000313" key="14">
    <source>
        <dbReference type="EMBL" id="KAG0592490.1"/>
    </source>
</evidence>
<dbReference type="AlphaFoldDB" id="A0A8T0J9A9"/>
<protein>
    <recommendedName>
        <fullName evidence="5 12">Pectinesterase</fullName>
        <ecNumber evidence="5 12">3.1.1.11</ecNumber>
    </recommendedName>
</protein>
<feature type="chain" id="PRO_5035962081" description="Pectinesterase" evidence="12">
    <location>
        <begin position="26"/>
        <end position="391"/>
    </location>
</feature>
<keyword evidence="7 12" id="KW-0732">Signal</keyword>
<dbReference type="GO" id="GO:0042545">
    <property type="term" value="P:cell wall modification"/>
    <property type="evidence" value="ECO:0007669"/>
    <property type="project" value="UniProtKB-UniRule"/>
</dbReference>
<evidence type="ECO:0000256" key="5">
    <source>
        <dbReference type="ARBA" id="ARBA00013229"/>
    </source>
</evidence>
<dbReference type="InterPro" id="IPR033131">
    <property type="entry name" value="Pectinesterase_Asp_AS"/>
</dbReference>
<sequence length="391" mass="42806">MGMGPFRLTCVWIVVLLAAVTLIVSVSHGPAWILNVKLGSRVVNDLYEHSSNKTHVRDIPQVFSNETYSRPCQGSPTSSKNISYFFRVDQSGGGDFVTVQAAVDAVPENSEQRTIIQIRAGIYEEKVLIPSNKPHITMQGAGMNATIITGNDTAARSGTEGSATVAIYADHFTAVDMGFKNIAPMPEPGELGKQAVALVICGDKAAFYDCGFYGAQDTLFDYAGRHYFKNCFIEGSIDFIFGDGRSLYEGCEIHVIAETTGSITAQARSRPEDHSGFVFMDCTIMGHGLVWLGRAWGSSSRVVFVRTFMDDIIIPAGWTDFGDSTVHNTSFYAQYKCSGPGAEAAVRVPWSYELNDDDVQQFLNMDFIDGGSWIHSTRRLIDKPEKIPGRA</sequence>
<comment type="pathway">
    <text evidence="3 12">Glycan metabolism; pectin degradation; 2-dehydro-3-deoxy-D-gluconate from pectin: step 1/5.</text>
</comment>
<dbReference type="PANTHER" id="PTHR31321:SF57">
    <property type="entry name" value="PECTINESTERASE 53-RELATED"/>
    <property type="match status" value="1"/>
</dbReference>
<evidence type="ECO:0000256" key="3">
    <source>
        <dbReference type="ARBA" id="ARBA00005184"/>
    </source>
</evidence>
<evidence type="ECO:0000256" key="8">
    <source>
        <dbReference type="ARBA" id="ARBA00022801"/>
    </source>
</evidence>